<dbReference type="GO" id="GO:0005737">
    <property type="term" value="C:cytoplasm"/>
    <property type="evidence" value="ECO:0007669"/>
    <property type="project" value="UniProtKB-SubCell"/>
</dbReference>
<dbReference type="STRING" id="596151.DesfrDRAFT_2016"/>
<dbReference type="GO" id="GO:0000105">
    <property type="term" value="P:L-histidine biosynthetic process"/>
    <property type="evidence" value="ECO:0007669"/>
    <property type="project" value="UniProtKB-UniRule"/>
</dbReference>
<comment type="similarity">
    <text evidence="4 9 10">Belongs to the HisA/HisF family.</text>
</comment>
<comment type="subcellular location">
    <subcellularLocation>
        <location evidence="2 9 11">Cytoplasm</location>
    </subcellularLocation>
</comment>
<dbReference type="InterPro" id="IPR006063">
    <property type="entry name" value="HisA_bact_arch"/>
</dbReference>
<evidence type="ECO:0000256" key="2">
    <source>
        <dbReference type="ARBA" id="ARBA00004496"/>
    </source>
</evidence>
<dbReference type="NCBIfam" id="TIGR00007">
    <property type="entry name" value="1-(5-phosphoribosyl)-5-[(5-phosphoribosylamino)methylideneamino]imidazole-4-carboxamide isomerase"/>
    <property type="match status" value="1"/>
</dbReference>
<dbReference type="GO" id="GO:0003949">
    <property type="term" value="F:1-(5-phosphoribosyl)-5-[(5-phosphoribosylamino)methylideneamino]imidazole-4-carboxamide isomerase activity"/>
    <property type="evidence" value="ECO:0007669"/>
    <property type="project" value="UniProtKB-UniRule"/>
</dbReference>
<dbReference type="FunFam" id="3.20.20.70:FF:000009">
    <property type="entry name" value="1-(5-phosphoribosyl)-5-[(5-phosphoribosylamino)methylideneamino] imidazole-4-carboxamide isomerase"/>
    <property type="match status" value="1"/>
</dbReference>
<evidence type="ECO:0000313" key="13">
    <source>
        <dbReference type="Proteomes" id="UP000006250"/>
    </source>
</evidence>
<keyword evidence="8 9" id="KW-0413">Isomerase</keyword>
<keyword evidence="6 9" id="KW-0028">Amino-acid biosynthesis</keyword>
<proteinExistence type="inferred from homology"/>
<dbReference type="eggNOG" id="COG0106">
    <property type="taxonomic scope" value="Bacteria"/>
</dbReference>
<protein>
    <recommendedName>
        <fullName evidence="9 11">1-(5-phosphoribosyl)-5-[(5-phosphoribosylamino)methylideneamino] imidazole-4-carboxamide isomerase</fullName>
        <ecNumber evidence="9 11">5.3.1.16</ecNumber>
    </recommendedName>
    <alternativeName>
        <fullName evidence="9">Phosphoribosylformimino-5-aminoimidazole carboxamide ribotide isomerase</fullName>
    </alternativeName>
</protein>
<dbReference type="RefSeq" id="WP_005993492.1">
    <property type="nucleotide sequence ID" value="NZ_AECZ01000011.1"/>
</dbReference>
<evidence type="ECO:0000256" key="9">
    <source>
        <dbReference type="HAMAP-Rule" id="MF_01014"/>
    </source>
</evidence>
<dbReference type="AlphaFoldDB" id="E1JWL7"/>
<gene>
    <name evidence="9" type="primary">hisA</name>
    <name evidence="12" type="ORF">DesfrDRAFT_2016</name>
</gene>
<evidence type="ECO:0000256" key="7">
    <source>
        <dbReference type="ARBA" id="ARBA00023102"/>
    </source>
</evidence>
<dbReference type="Gene3D" id="3.20.20.70">
    <property type="entry name" value="Aldolase class I"/>
    <property type="match status" value="1"/>
</dbReference>
<dbReference type="PANTHER" id="PTHR43090">
    <property type="entry name" value="1-(5-PHOSPHORIBOSYL)-5-[(5-PHOSPHORIBOSYLAMINO)METHYLIDENEAMINO] IMIDAZOLE-4-CARBOXAMIDE ISOMERASE"/>
    <property type="match status" value="1"/>
</dbReference>
<evidence type="ECO:0000256" key="1">
    <source>
        <dbReference type="ARBA" id="ARBA00000901"/>
    </source>
</evidence>
<dbReference type="InterPro" id="IPR006062">
    <property type="entry name" value="His_biosynth"/>
</dbReference>
<dbReference type="Pfam" id="PF00977">
    <property type="entry name" value="His_biosynth"/>
    <property type="match status" value="1"/>
</dbReference>
<evidence type="ECO:0000256" key="8">
    <source>
        <dbReference type="ARBA" id="ARBA00023235"/>
    </source>
</evidence>
<dbReference type="SUPFAM" id="SSF51366">
    <property type="entry name" value="Ribulose-phoshate binding barrel"/>
    <property type="match status" value="1"/>
</dbReference>
<dbReference type="HAMAP" id="MF_01014">
    <property type="entry name" value="HisA"/>
    <property type="match status" value="1"/>
</dbReference>
<dbReference type="GO" id="GO:0000162">
    <property type="term" value="P:L-tryptophan biosynthetic process"/>
    <property type="evidence" value="ECO:0007669"/>
    <property type="project" value="TreeGrafter"/>
</dbReference>
<dbReference type="UniPathway" id="UPA00031">
    <property type="reaction ID" value="UER00009"/>
</dbReference>
<dbReference type="InterPro" id="IPR011060">
    <property type="entry name" value="RibuloseP-bd_barrel"/>
</dbReference>
<dbReference type="Proteomes" id="UP000006250">
    <property type="component" value="Unassembled WGS sequence"/>
</dbReference>
<evidence type="ECO:0000256" key="5">
    <source>
        <dbReference type="ARBA" id="ARBA00022490"/>
    </source>
</evidence>
<dbReference type="EC" id="5.3.1.16" evidence="9 11"/>
<organism evidence="12 13">
    <name type="scientific">Solidesulfovibrio fructosivorans JJ]</name>
    <dbReference type="NCBI Taxonomy" id="596151"/>
    <lineage>
        <taxon>Bacteria</taxon>
        <taxon>Pseudomonadati</taxon>
        <taxon>Thermodesulfobacteriota</taxon>
        <taxon>Desulfovibrionia</taxon>
        <taxon>Desulfovibrionales</taxon>
        <taxon>Desulfovibrionaceae</taxon>
        <taxon>Solidesulfovibrio</taxon>
    </lineage>
</organism>
<dbReference type="InterPro" id="IPR023016">
    <property type="entry name" value="HisA/PriA"/>
</dbReference>
<reference evidence="12 13" key="1">
    <citation type="submission" date="2010-08" db="EMBL/GenBank/DDBJ databases">
        <title>The draft genome of Desulfovibrio fructosovorans JJ.</title>
        <authorList>
            <consortium name="US DOE Joint Genome Institute (JGI-PGF)"/>
            <person name="Lucas S."/>
            <person name="Copeland A."/>
            <person name="Lapidus A."/>
            <person name="Cheng J.-F."/>
            <person name="Bruce D."/>
            <person name="Goodwin L."/>
            <person name="Pitluck S."/>
            <person name="Land M.L."/>
            <person name="Hauser L."/>
            <person name="Chang Y.-J."/>
            <person name="Jeffries C."/>
            <person name="Wall J.D."/>
            <person name="Stahl D.A."/>
            <person name="Arkin A.P."/>
            <person name="Dehal P."/>
            <person name="Stolyar S.M."/>
            <person name="Hazen T.C."/>
            <person name="Woyke T.J."/>
        </authorList>
    </citation>
    <scope>NUCLEOTIDE SEQUENCE [LARGE SCALE GENOMIC DNA]</scope>
    <source>
        <strain evidence="12 13">JJ</strain>
    </source>
</reference>
<dbReference type="EMBL" id="AECZ01000011">
    <property type="protein sequence ID" value="EFL51314.1"/>
    <property type="molecule type" value="Genomic_DNA"/>
</dbReference>
<evidence type="ECO:0000256" key="10">
    <source>
        <dbReference type="RuleBase" id="RU003657"/>
    </source>
</evidence>
<keyword evidence="7 9" id="KW-0368">Histidine biosynthesis</keyword>
<evidence type="ECO:0000313" key="12">
    <source>
        <dbReference type="EMBL" id="EFL51314.1"/>
    </source>
</evidence>
<dbReference type="PANTHER" id="PTHR43090:SF2">
    <property type="entry name" value="1-(5-PHOSPHORIBOSYL)-5-[(5-PHOSPHORIBOSYLAMINO)METHYLIDENEAMINO] IMIDAZOLE-4-CARBOXAMIDE ISOMERASE"/>
    <property type="match status" value="1"/>
</dbReference>
<accession>E1JWL7</accession>
<feature type="active site" description="Proton donor" evidence="9">
    <location>
        <position position="129"/>
    </location>
</feature>
<comment type="pathway">
    <text evidence="3 9 11">Amino-acid biosynthesis; L-histidine biosynthesis; L-histidine from 5-phospho-alpha-D-ribose 1-diphosphate: step 4/9.</text>
</comment>
<keyword evidence="13" id="KW-1185">Reference proteome</keyword>
<dbReference type="InterPro" id="IPR044524">
    <property type="entry name" value="Isoase_HisA-like"/>
</dbReference>
<evidence type="ECO:0000256" key="4">
    <source>
        <dbReference type="ARBA" id="ARBA00009667"/>
    </source>
</evidence>
<name>E1JWL7_SOLFR</name>
<feature type="active site" description="Proton acceptor" evidence="9">
    <location>
        <position position="8"/>
    </location>
</feature>
<keyword evidence="5 9" id="KW-0963">Cytoplasm</keyword>
<comment type="caution">
    <text evidence="12">The sequence shown here is derived from an EMBL/GenBank/DDBJ whole genome shotgun (WGS) entry which is preliminary data.</text>
</comment>
<evidence type="ECO:0000256" key="3">
    <source>
        <dbReference type="ARBA" id="ARBA00005133"/>
    </source>
</evidence>
<dbReference type="CDD" id="cd04732">
    <property type="entry name" value="HisA"/>
    <property type="match status" value="1"/>
</dbReference>
<evidence type="ECO:0000256" key="6">
    <source>
        <dbReference type="ARBA" id="ARBA00022605"/>
    </source>
</evidence>
<evidence type="ECO:0000256" key="11">
    <source>
        <dbReference type="RuleBase" id="RU003658"/>
    </source>
</evidence>
<comment type="catalytic activity">
    <reaction evidence="1 9 11">
        <text>1-(5-phospho-beta-D-ribosyl)-5-[(5-phospho-beta-D-ribosylamino)methylideneamino]imidazole-4-carboxamide = 5-[(5-phospho-1-deoxy-D-ribulos-1-ylimino)methylamino]-1-(5-phospho-beta-D-ribosyl)imidazole-4-carboxamide</text>
        <dbReference type="Rhea" id="RHEA:15469"/>
        <dbReference type="ChEBI" id="CHEBI:58435"/>
        <dbReference type="ChEBI" id="CHEBI:58525"/>
        <dbReference type="EC" id="5.3.1.16"/>
    </reaction>
</comment>
<dbReference type="OrthoDB" id="9807749at2"/>
<sequence length="247" mass="26321">MILFPAVDIKDGQCVRLKQGLADEVTVFSPDPEAMARHWEDLGALWLHLIDLDGAFSGRPRNFELISRICAGLSIPVQLGGGIRDARTAGAYLEAGVRRLIIGTLALAEPDAFAAICAAHPGRVGVSLDAVDGRLKVKGWVEDAGMTVEEVVPRLAEQGAAFVVYTDISRDGMQTGVNLEALERLLDLTDLPVLVAGGVATLDDVKTLFPYSKKGLQGVITGRAIYTGTLDFGEAMAYIADQSEEVA</sequence>
<dbReference type="InterPro" id="IPR013785">
    <property type="entry name" value="Aldolase_TIM"/>
</dbReference>